<comment type="caution">
    <text evidence="7">The sequence shown here is derived from an EMBL/GenBank/DDBJ whole genome shotgun (WGS) entry which is preliminary data.</text>
</comment>
<evidence type="ECO:0000256" key="4">
    <source>
        <dbReference type="ARBA" id="ARBA00022643"/>
    </source>
</evidence>
<keyword evidence="3" id="KW-0285">Flavoprotein</keyword>
<dbReference type="NCBIfam" id="NF002519">
    <property type="entry name" value="PRK01908.1"/>
    <property type="match status" value="1"/>
</dbReference>
<dbReference type="SMART" id="SM00900">
    <property type="entry name" value="FMN_bind"/>
    <property type="match status" value="1"/>
</dbReference>
<dbReference type="HAMAP" id="MF_00479">
    <property type="entry name" value="RsxG_RnfG"/>
    <property type="match status" value="1"/>
</dbReference>
<dbReference type="AlphaFoldDB" id="A0A1J5SUQ1"/>
<keyword evidence="2" id="KW-0597">Phosphoprotein</keyword>
<evidence type="ECO:0000256" key="2">
    <source>
        <dbReference type="ARBA" id="ARBA00022553"/>
    </source>
</evidence>
<dbReference type="GO" id="GO:0022900">
    <property type="term" value="P:electron transport chain"/>
    <property type="evidence" value="ECO:0007669"/>
    <property type="project" value="InterPro"/>
</dbReference>
<evidence type="ECO:0000259" key="6">
    <source>
        <dbReference type="SMART" id="SM00900"/>
    </source>
</evidence>
<evidence type="ECO:0000256" key="1">
    <source>
        <dbReference type="ARBA" id="ARBA00022448"/>
    </source>
</evidence>
<keyword evidence="4" id="KW-0288">FMN</keyword>
<dbReference type="GO" id="GO:0009055">
    <property type="term" value="F:electron transfer activity"/>
    <property type="evidence" value="ECO:0007669"/>
    <property type="project" value="InterPro"/>
</dbReference>
<dbReference type="PANTHER" id="PTHR36118:SF1">
    <property type="entry name" value="ION-TRANSLOCATING OXIDOREDUCTASE COMPLEX SUBUNIT G"/>
    <property type="match status" value="1"/>
</dbReference>
<keyword evidence="5" id="KW-0249">Electron transport</keyword>
<gene>
    <name evidence="7" type="primary">rnfG_4</name>
    <name evidence="7" type="ORF">GALL_100660</name>
</gene>
<dbReference type="NCBIfam" id="TIGR01947">
    <property type="entry name" value="rnfG"/>
    <property type="match status" value="1"/>
</dbReference>
<keyword evidence="1" id="KW-0813">Transport</keyword>
<dbReference type="InterPro" id="IPR010209">
    <property type="entry name" value="Ion_transpt_RnfG/RsxG"/>
</dbReference>
<dbReference type="PIRSF" id="PIRSF006091">
    <property type="entry name" value="E_trnsport_RnfG"/>
    <property type="match status" value="1"/>
</dbReference>
<dbReference type="Pfam" id="PF04205">
    <property type="entry name" value="FMN_bind"/>
    <property type="match status" value="1"/>
</dbReference>
<reference evidence="7" key="1">
    <citation type="submission" date="2016-10" db="EMBL/GenBank/DDBJ databases">
        <title>Sequence of Gallionella enrichment culture.</title>
        <authorList>
            <person name="Poehlein A."/>
            <person name="Muehling M."/>
            <person name="Daniel R."/>
        </authorList>
    </citation>
    <scope>NUCLEOTIDE SEQUENCE</scope>
</reference>
<protein>
    <submittedName>
        <fullName evidence="7">Electron transport complex subunit RnfG</fullName>
    </submittedName>
</protein>
<name>A0A1J5SUQ1_9ZZZZ</name>
<sequence length="209" mass="22393">MSLEQLRGKLFYQGLLLGAVALLTSAALALASHVTEADIKAAEAADLKQSLTQVLPGTYDNDLLNDTVTLPGKDGDVLVYRARHEGRVEAVVYRMVGHGYAGALVCVMGVSREGRILGVRVIKHAETPGLGDKIDPAKSDWIHSFEGKWLGEPVAEKWAVKKDGGVFDQFAGATITPRGVVKAVKQGLEFFEQNRAVLLDESVAQGGKP</sequence>
<evidence type="ECO:0000256" key="5">
    <source>
        <dbReference type="ARBA" id="ARBA00022982"/>
    </source>
</evidence>
<evidence type="ECO:0000256" key="3">
    <source>
        <dbReference type="ARBA" id="ARBA00022630"/>
    </source>
</evidence>
<feature type="domain" description="FMN-binding" evidence="6">
    <location>
        <begin position="99"/>
        <end position="191"/>
    </location>
</feature>
<accession>A0A1J5SUQ1</accession>
<dbReference type="GO" id="GO:0005886">
    <property type="term" value="C:plasma membrane"/>
    <property type="evidence" value="ECO:0007669"/>
    <property type="project" value="InterPro"/>
</dbReference>
<evidence type="ECO:0000313" key="7">
    <source>
        <dbReference type="EMBL" id="OIR07784.1"/>
    </source>
</evidence>
<organism evidence="7">
    <name type="scientific">mine drainage metagenome</name>
    <dbReference type="NCBI Taxonomy" id="410659"/>
    <lineage>
        <taxon>unclassified sequences</taxon>
        <taxon>metagenomes</taxon>
        <taxon>ecological metagenomes</taxon>
    </lineage>
</organism>
<dbReference type="PANTHER" id="PTHR36118">
    <property type="entry name" value="ION-TRANSLOCATING OXIDOREDUCTASE COMPLEX SUBUNIT G"/>
    <property type="match status" value="1"/>
</dbReference>
<dbReference type="EMBL" id="MLJW01000035">
    <property type="protein sequence ID" value="OIR07784.1"/>
    <property type="molecule type" value="Genomic_DNA"/>
</dbReference>
<dbReference type="GO" id="GO:0010181">
    <property type="term" value="F:FMN binding"/>
    <property type="evidence" value="ECO:0007669"/>
    <property type="project" value="InterPro"/>
</dbReference>
<dbReference type="InterPro" id="IPR007329">
    <property type="entry name" value="FMN-bd"/>
</dbReference>
<proteinExistence type="inferred from homology"/>